<dbReference type="RefSeq" id="WP_114298901.1">
    <property type="nucleotide sequence ID" value="NZ_QPJT01000021.1"/>
</dbReference>
<organism evidence="1 2">
    <name type="scientific">Anaerobacterium chartisolvens</name>
    <dbReference type="NCBI Taxonomy" id="1297424"/>
    <lineage>
        <taxon>Bacteria</taxon>
        <taxon>Bacillati</taxon>
        <taxon>Bacillota</taxon>
        <taxon>Clostridia</taxon>
        <taxon>Eubacteriales</taxon>
        <taxon>Oscillospiraceae</taxon>
        <taxon>Anaerobacterium</taxon>
    </lineage>
</organism>
<evidence type="ECO:0000313" key="1">
    <source>
        <dbReference type="EMBL" id="RCX12534.1"/>
    </source>
</evidence>
<sequence length="202" mass="22864">MPIINGKIRVSEIKNLKTPDAARYSINYGVSKSAERQRQNSHIIISALKMQSDMLLYIDNLMFNSISKQGEACALSFIKFLDSEGLDYRYRKSSETSNQSFWDKIISSGGRTSHKIYCFIPDDVWRNPNLIFALPFHGVKYYICSGGADKEKLLDDAYAGFISQEETKSLFKLSVFDCCSYGQMGISTDSLSLEQLKNTLEV</sequence>
<dbReference type="Proteomes" id="UP000253034">
    <property type="component" value="Unassembled WGS sequence"/>
</dbReference>
<protein>
    <submittedName>
        <fullName evidence="1">Uncharacterized protein</fullName>
    </submittedName>
</protein>
<comment type="caution">
    <text evidence="1">The sequence shown here is derived from an EMBL/GenBank/DDBJ whole genome shotgun (WGS) entry which is preliminary data.</text>
</comment>
<dbReference type="EMBL" id="QPJT01000021">
    <property type="protein sequence ID" value="RCX12534.1"/>
    <property type="molecule type" value="Genomic_DNA"/>
</dbReference>
<gene>
    <name evidence="1" type="ORF">DFR58_12138</name>
</gene>
<reference evidence="1 2" key="1">
    <citation type="submission" date="2018-07" db="EMBL/GenBank/DDBJ databases">
        <title>Genomic Encyclopedia of Type Strains, Phase IV (KMG-IV): sequencing the most valuable type-strain genomes for metagenomic binning, comparative biology and taxonomic classification.</title>
        <authorList>
            <person name="Goeker M."/>
        </authorList>
    </citation>
    <scope>NUCLEOTIDE SEQUENCE [LARGE SCALE GENOMIC DNA]</scope>
    <source>
        <strain evidence="1 2">DSM 27016</strain>
    </source>
</reference>
<proteinExistence type="predicted"/>
<dbReference type="OrthoDB" id="1739520at2"/>
<keyword evidence="2" id="KW-1185">Reference proteome</keyword>
<dbReference type="AlphaFoldDB" id="A0A369AYK7"/>
<name>A0A369AYK7_9FIRM</name>
<accession>A0A369AYK7</accession>
<evidence type="ECO:0000313" key="2">
    <source>
        <dbReference type="Proteomes" id="UP000253034"/>
    </source>
</evidence>